<name>A0A2Z7CQI9_9LAMI</name>
<evidence type="ECO:0000313" key="4">
    <source>
        <dbReference type="Proteomes" id="UP000250235"/>
    </source>
</evidence>
<dbReference type="Proteomes" id="UP000250235">
    <property type="component" value="Unassembled WGS sequence"/>
</dbReference>
<proteinExistence type="predicted"/>
<gene>
    <name evidence="3" type="ORF">F511_07873</name>
</gene>
<protein>
    <submittedName>
        <fullName evidence="3">Uncharacterized protein</fullName>
    </submittedName>
</protein>
<reference evidence="3 4" key="1">
    <citation type="journal article" date="2015" name="Proc. Natl. Acad. Sci. U.S.A.">
        <title>The resurrection genome of Boea hygrometrica: A blueprint for survival of dehydration.</title>
        <authorList>
            <person name="Xiao L."/>
            <person name="Yang G."/>
            <person name="Zhang L."/>
            <person name="Yang X."/>
            <person name="Zhao S."/>
            <person name="Ji Z."/>
            <person name="Zhou Q."/>
            <person name="Hu M."/>
            <person name="Wang Y."/>
            <person name="Chen M."/>
            <person name="Xu Y."/>
            <person name="Jin H."/>
            <person name="Xiao X."/>
            <person name="Hu G."/>
            <person name="Bao F."/>
            <person name="Hu Y."/>
            <person name="Wan P."/>
            <person name="Li L."/>
            <person name="Deng X."/>
            <person name="Kuang T."/>
            <person name="Xiang C."/>
            <person name="Zhu J.K."/>
            <person name="Oliver M.J."/>
            <person name="He Y."/>
        </authorList>
    </citation>
    <scope>NUCLEOTIDE SEQUENCE [LARGE SCALE GENOMIC DNA]</scope>
    <source>
        <strain evidence="4">cv. XS01</strain>
    </source>
</reference>
<evidence type="ECO:0000256" key="2">
    <source>
        <dbReference type="SAM" id="MobiDB-lite"/>
    </source>
</evidence>
<dbReference type="AlphaFoldDB" id="A0A2Z7CQI9"/>
<accession>A0A2Z7CQI9</accession>
<keyword evidence="1" id="KW-0175">Coiled coil</keyword>
<sequence length="198" mass="22014">MKDKSDDARCLQLEDSDSLNTELSKLKIENESLRSKYNELTSENNRLNPVMSSWTKSSISLGKVNEVQKPFNYRFGLGFISVEISSSDTSTQSYLTDDNEAVPSIRPPCATSSREARQARCYRARTCARGGAPPRMPRSKSPRPEGRLLRQPALEGLTRSARTDSPRKVCRNKFWRGPAAAWRPTAAAAASEEGEVAE</sequence>
<dbReference type="EMBL" id="KQ995319">
    <property type="protein sequence ID" value="KZV47086.1"/>
    <property type="molecule type" value="Genomic_DNA"/>
</dbReference>
<evidence type="ECO:0000256" key="1">
    <source>
        <dbReference type="SAM" id="Coils"/>
    </source>
</evidence>
<evidence type="ECO:0000313" key="3">
    <source>
        <dbReference type="EMBL" id="KZV47086.1"/>
    </source>
</evidence>
<keyword evidence="4" id="KW-1185">Reference proteome</keyword>
<feature type="region of interest" description="Disordered" evidence="2">
    <location>
        <begin position="128"/>
        <end position="165"/>
    </location>
</feature>
<feature type="coiled-coil region" evidence="1">
    <location>
        <begin position="16"/>
        <end position="43"/>
    </location>
</feature>
<organism evidence="3 4">
    <name type="scientific">Dorcoceras hygrometricum</name>
    <dbReference type="NCBI Taxonomy" id="472368"/>
    <lineage>
        <taxon>Eukaryota</taxon>
        <taxon>Viridiplantae</taxon>
        <taxon>Streptophyta</taxon>
        <taxon>Embryophyta</taxon>
        <taxon>Tracheophyta</taxon>
        <taxon>Spermatophyta</taxon>
        <taxon>Magnoliopsida</taxon>
        <taxon>eudicotyledons</taxon>
        <taxon>Gunneridae</taxon>
        <taxon>Pentapetalae</taxon>
        <taxon>asterids</taxon>
        <taxon>lamiids</taxon>
        <taxon>Lamiales</taxon>
        <taxon>Gesneriaceae</taxon>
        <taxon>Didymocarpoideae</taxon>
        <taxon>Trichosporeae</taxon>
        <taxon>Loxocarpinae</taxon>
        <taxon>Dorcoceras</taxon>
    </lineage>
</organism>